<dbReference type="EMBL" id="LSMT01000463">
    <property type="protein sequence ID" value="PFX17599.1"/>
    <property type="molecule type" value="Genomic_DNA"/>
</dbReference>
<dbReference type="OrthoDB" id="5963450at2759"/>
<evidence type="ECO:0000313" key="2">
    <source>
        <dbReference type="EMBL" id="PFX17599.1"/>
    </source>
</evidence>
<evidence type="ECO:0000256" key="1">
    <source>
        <dbReference type="SAM" id="MobiDB-lite"/>
    </source>
</evidence>
<feature type="compositionally biased region" description="Basic and acidic residues" evidence="1">
    <location>
        <begin position="251"/>
        <end position="261"/>
    </location>
</feature>
<feature type="region of interest" description="Disordered" evidence="1">
    <location>
        <begin position="251"/>
        <end position="273"/>
    </location>
</feature>
<comment type="caution">
    <text evidence="2">The sequence shown here is derived from an EMBL/GenBank/DDBJ whole genome shotgun (WGS) entry which is preliminary data.</text>
</comment>
<feature type="region of interest" description="Disordered" evidence="1">
    <location>
        <begin position="203"/>
        <end position="225"/>
    </location>
</feature>
<evidence type="ECO:0000313" key="3">
    <source>
        <dbReference type="Proteomes" id="UP000225706"/>
    </source>
</evidence>
<accession>A0A2B4RLB2</accession>
<sequence>MKGMAKVKKEKLSVFRAGTKDGPSFSSKYDYSMQGENGVHESGWLDQQPHRVWLATEPRLYYPLNQRENLEKESSVHLWKADIWPSNSDELKVENHSVFDGICAAKAKSTEQVKKELDWKEIKLEKCDGGMSLMDFSTLAACHWYWHPSGRKDRCQEEGDCSSIKLPKLRSGPHRDIRVKIAALVTSKKWISVLEEIKMESSLPKSSQRVEKNGESSPDEDGNEERIYDLEESIFDLKAYFNFKDDELRESGTKVTEEHSPGKKLSKKCFFGE</sequence>
<proteinExistence type="predicted"/>
<keyword evidence="3" id="KW-1185">Reference proteome</keyword>
<reference evidence="3" key="1">
    <citation type="journal article" date="2017" name="bioRxiv">
        <title>Comparative analysis of the genomes of Stylophora pistillata and Acropora digitifera provides evidence for extensive differences between species of corals.</title>
        <authorList>
            <person name="Voolstra C.R."/>
            <person name="Li Y."/>
            <person name="Liew Y.J."/>
            <person name="Baumgarten S."/>
            <person name="Zoccola D."/>
            <person name="Flot J.-F."/>
            <person name="Tambutte S."/>
            <person name="Allemand D."/>
            <person name="Aranda M."/>
        </authorList>
    </citation>
    <scope>NUCLEOTIDE SEQUENCE [LARGE SCALE GENOMIC DNA]</scope>
</reference>
<gene>
    <name evidence="2" type="ORF">AWC38_SpisGene18073</name>
</gene>
<organism evidence="2 3">
    <name type="scientific">Stylophora pistillata</name>
    <name type="common">Smooth cauliflower coral</name>
    <dbReference type="NCBI Taxonomy" id="50429"/>
    <lineage>
        <taxon>Eukaryota</taxon>
        <taxon>Metazoa</taxon>
        <taxon>Cnidaria</taxon>
        <taxon>Anthozoa</taxon>
        <taxon>Hexacorallia</taxon>
        <taxon>Scleractinia</taxon>
        <taxon>Astrocoeniina</taxon>
        <taxon>Pocilloporidae</taxon>
        <taxon>Stylophora</taxon>
    </lineage>
</organism>
<name>A0A2B4RLB2_STYPI</name>
<dbReference type="Proteomes" id="UP000225706">
    <property type="component" value="Unassembled WGS sequence"/>
</dbReference>
<protein>
    <submittedName>
        <fullName evidence="2">Uncharacterized protein</fullName>
    </submittedName>
</protein>
<dbReference type="AlphaFoldDB" id="A0A2B4RLB2"/>